<dbReference type="Proteomes" id="UP000051412">
    <property type="component" value="Unassembled WGS sequence"/>
</dbReference>
<dbReference type="PANTHER" id="PTHR30269">
    <property type="entry name" value="TRANSMEMBRANE PROTEIN YFCA"/>
    <property type="match status" value="1"/>
</dbReference>
<comment type="caution">
    <text evidence="9">The sequence shown here is derived from an EMBL/GenBank/DDBJ whole genome shotgun (WGS) entry which is preliminary data.</text>
</comment>
<dbReference type="GO" id="GO:0005886">
    <property type="term" value="C:plasma membrane"/>
    <property type="evidence" value="ECO:0007669"/>
    <property type="project" value="UniProtKB-SubCell"/>
</dbReference>
<evidence type="ECO:0000256" key="4">
    <source>
        <dbReference type="ARBA" id="ARBA00022475"/>
    </source>
</evidence>
<evidence type="ECO:0000256" key="8">
    <source>
        <dbReference type="RuleBase" id="RU363041"/>
    </source>
</evidence>
<accession>A0A0R1X533</accession>
<evidence type="ECO:0000256" key="7">
    <source>
        <dbReference type="ARBA" id="ARBA00023136"/>
    </source>
</evidence>
<evidence type="ECO:0000313" key="9">
    <source>
        <dbReference type="EMBL" id="KRM25278.1"/>
    </source>
</evidence>
<evidence type="ECO:0000256" key="6">
    <source>
        <dbReference type="ARBA" id="ARBA00022989"/>
    </source>
</evidence>
<evidence type="ECO:0000256" key="2">
    <source>
        <dbReference type="ARBA" id="ARBA00009142"/>
    </source>
</evidence>
<proteinExistence type="inferred from homology"/>
<dbReference type="PANTHER" id="PTHR30269:SF0">
    <property type="entry name" value="MEMBRANE TRANSPORTER PROTEIN YFCA-RELATED"/>
    <property type="match status" value="1"/>
</dbReference>
<comment type="similarity">
    <text evidence="2 8">Belongs to the 4-toluene sulfonate uptake permease (TSUP) (TC 2.A.102) family.</text>
</comment>
<feature type="transmembrane region" description="Helical" evidence="8">
    <location>
        <begin position="21"/>
        <end position="48"/>
    </location>
</feature>
<keyword evidence="6 8" id="KW-1133">Transmembrane helix</keyword>
<keyword evidence="5 8" id="KW-0812">Transmembrane</keyword>
<gene>
    <name evidence="9" type="ORF">FD32_GL000882</name>
</gene>
<feature type="transmembrane region" description="Helical" evidence="8">
    <location>
        <begin position="158"/>
        <end position="191"/>
    </location>
</feature>
<dbReference type="STRING" id="1423782.FD32_GL000882"/>
<dbReference type="InterPro" id="IPR052017">
    <property type="entry name" value="TSUP"/>
</dbReference>
<feature type="transmembrane region" description="Helical" evidence="8">
    <location>
        <begin position="92"/>
        <end position="111"/>
    </location>
</feature>
<dbReference type="EMBL" id="AZGM01000129">
    <property type="protein sequence ID" value="KRM25278.1"/>
    <property type="molecule type" value="Genomic_DNA"/>
</dbReference>
<evidence type="ECO:0000256" key="1">
    <source>
        <dbReference type="ARBA" id="ARBA00004651"/>
    </source>
</evidence>
<keyword evidence="3" id="KW-0813">Transport</keyword>
<reference evidence="9 10" key="1">
    <citation type="journal article" date="2015" name="Genome Announc.">
        <title>Expanding the biotechnology potential of lactobacilli through comparative genomics of 213 strains and associated genera.</title>
        <authorList>
            <person name="Sun Z."/>
            <person name="Harris H.M."/>
            <person name="McCann A."/>
            <person name="Guo C."/>
            <person name="Argimon S."/>
            <person name="Zhang W."/>
            <person name="Yang X."/>
            <person name="Jeffery I.B."/>
            <person name="Cooney J.C."/>
            <person name="Kagawa T.F."/>
            <person name="Liu W."/>
            <person name="Song Y."/>
            <person name="Salvetti E."/>
            <person name="Wrobel A."/>
            <person name="Rasinkangas P."/>
            <person name="Parkhill J."/>
            <person name="Rea M.C."/>
            <person name="O'Sullivan O."/>
            <person name="Ritari J."/>
            <person name="Douillard F.P."/>
            <person name="Paul Ross R."/>
            <person name="Yang R."/>
            <person name="Briner A.E."/>
            <person name="Felis G.E."/>
            <person name="de Vos W.M."/>
            <person name="Barrangou R."/>
            <person name="Klaenhammer T.R."/>
            <person name="Caufield P.W."/>
            <person name="Cui Y."/>
            <person name="Zhang H."/>
            <person name="O'Toole P.W."/>
        </authorList>
    </citation>
    <scope>NUCLEOTIDE SEQUENCE [LARGE SCALE GENOMIC DNA]</scope>
    <source>
        <strain evidence="9 10">DSM 6035</strain>
    </source>
</reference>
<dbReference type="AlphaFoldDB" id="A0A0R1X533"/>
<feature type="transmembrane region" description="Helical" evidence="8">
    <location>
        <begin position="60"/>
        <end position="80"/>
    </location>
</feature>
<protein>
    <recommendedName>
        <fullName evidence="8">Probable membrane transporter protein</fullName>
    </recommendedName>
</protein>
<feature type="transmembrane region" description="Helical" evidence="8">
    <location>
        <begin position="255"/>
        <end position="274"/>
    </location>
</feature>
<dbReference type="InterPro" id="IPR002781">
    <property type="entry name" value="TM_pro_TauE-like"/>
</dbReference>
<keyword evidence="10" id="KW-1185">Reference proteome</keyword>
<dbReference type="PATRIC" id="fig|1423782.4.peg.912"/>
<comment type="subcellular location">
    <subcellularLocation>
        <location evidence="1 8">Cell membrane</location>
        <topology evidence="1 8">Multi-pass membrane protein</topology>
    </subcellularLocation>
</comment>
<feature type="transmembrane region" description="Helical" evidence="8">
    <location>
        <begin position="117"/>
        <end position="137"/>
    </location>
</feature>
<name>A0A0R1X533_9LACO</name>
<evidence type="ECO:0000256" key="3">
    <source>
        <dbReference type="ARBA" id="ARBA00022448"/>
    </source>
</evidence>
<dbReference type="Pfam" id="PF01925">
    <property type="entry name" value="TauE"/>
    <property type="match status" value="1"/>
</dbReference>
<keyword evidence="4 8" id="KW-1003">Cell membrane</keyword>
<feature type="transmembrane region" description="Helical" evidence="8">
    <location>
        <begin position="229"/>
        <end position="249"/>
    </location>
</feature>
<organism evidence="9 10">
    <name type="scientific">Limosilactobacillus panis DSM 6035</name>
    <dbReference type="NCBI Taxonomy" id="1423782"/>
    <lineage>
        <taxon>Bacteria</taxon>
        <taxon>Bacillati</taxon>
        <taxon>Bacillota</taxon>
        <taxon>Bacilli</taxon>
        <taxon>Lactobacillales</taxon>
        <taxon>Lactobacillaceae</taxon>
        <taxon>Limosilactobacillus</taxon>
    </lineage>
</organism>
<keyword evidence="7 8" id="KW-0472">Membrane</keyword>
<evidence type="ECO:0000313" key="10">
    <source>
        <dbReference type="Proteomes" id="UP000051412"/>
    </source>
</evidence>
<sequence>MKERTIKNVLKKEEEGTMSGITFFIVMVVIGILSGIVSAAAGLASLISYPSLLMMGLPPVIANVTSAWSTIGSAYSSIVASSKELQKDRKQMWMIIPLVLVGAIIGALLLFALPGKLFQELVPFCIAIAGIILLFPHRARQATGEMAADSRSLKRSRLYTVLTAIGVFIVGVYAGYFNAGAGVLMLTLLSVVNRQKSFAVNNALKNVAMTVTNTISVAIFAFETTIEWSYIIPLFLGNILGGALGPVIVRHLPGRLMQVIVGLGSLVLAVSLLARNFL</sequence>
<evidence type="ECO:0000256" key="5">
    <source>
        <dbReference type="ARBA" id="ARBA00022692"/>
    </source>
</evidence>